<accession>A0ABV0B8C5</accession>
<dbReference type="EMBL" id="JBDIZK010000004">
    <property type="protein sequence ID" value="MEN3747151.1"/>
    <property type="molecule type" value="Genomic_DNA"/>
</dbReference>
<evidence type="ECO:0000256" key="1">
    <source>
        <dbReference type="SAM" id="SignalP"/>
    </source>
</evidence>
<feature type="chain" id="PRO_5046946487" evidence="1">
    <location>
        <begin position="23"/>
        <end position="159"/>
    </location>
</feature>
<evidence type="ECO:0000313" key="3">
    <source>
        <dbReference type="EMBL" id="MEN3747151.1"/>
    </source>
</evidence>
<dbReference type="RefSeq" id="WP_346246150.1">
    <property type="nucleotide sequence ID" value="NZ_JBDIZK010000004.1"/>
</dbReference>
<keyword evidence="4" id="KW-1185">Reference proteome</keyword>
<keyword evidence="1" id="KW-0732">Signal</keyword>
<evidence type="ECO:0000313" key="4">
    <source>
        <dbReference type="Proteomes" id="UP001427805"/>
    </source>
</evidence>
<protein>
    <submittedName>
        <fullName evidence="3">DUF2314 domain-containing protein</fullName>
    </submittedName>
</protein>
<dbReference type="InterPro" id="IPR018756">
    <property type="entry name" value="DUF2314"/>
</dbReference>
<dbReference type="Proteomes" id="UP001427805">
    <property type="component" value="Unassembled WGS sequence"/>
</dbReference>
<name>A0ABV0B8C5_9SPHN</name>
<gene>
    <name evidence="3" type="ORF">TPR58_08225</name>
</gene>
<evidence type="ECO:0000259" key="2">
    <source>
        <dbReference type="Pfam" id="PF10077"/>
    </source>
</evidence>
<reference evidence="3 4" key="1">
    <citation type="submission" date="2024-05" db="EMBL/GenBank/DDBJ databases">
        <title>Sphingomonas sp. HF-S3 16S ribosomal RNA gene Genome sequencing and assembly.</title>
        <authorList>
            <person name="Lee H."/>
        </authorList>
    </citation>
    <scope>NUCLEOTIDE SEQUENCE [LARGE SCALE GENOMIC DNA]</scope>
    <source>
        <strain evidence="3 4">HF-S3</strain>
    </source>
</reference>
<comment type="caution">
    <text evidence="3">The sequence shown here is derived from an EMBL/GenBank/DDBJ whole genome shotgun (WGS) entry which is preliminary data.</text>
</comment>
<dbReference type="Pfam" id="PF10077">
    <property type="entry name" value="DUF2314"/>
    <property type="match status" value="1"/>
</dbReference>
<organism evidence="3 4">
    <name type="scientific">Sphingomonas rustica</name>
    <dbReference type="NCBI Taxonomy" id="3103142"/>
    <lineage>
        <taxon>Bacteria</taxon>
        <taxon>Pseudomonadati</taxon>
        <taxon>Pseudomonadota</taxon>
        <taxon>Alphaproteobacteria</taxon>
        <taxon>Sphingomonadales</taxon>
        <taxon>Sphingomonadaceae</taxon>
        <taxon>Sphingomonas</taxon>
    </lineage>
</organism>
<feature type="signal peptide" evidence="1">
    <location>
        <begin position="1"/>
        <end position="22"/>
    </location>
</feature>
<feature type="domain" description="DUF2314" evidence="2">
    <location>
        <begin position="37"/>
        <end position="158"/>
    </location>
</feature>
<sequence>MRFPAALMAIGLALALPLPALAQRPQADPTVDVARGDPEMARAIARARAELPIFFGHASSPSPGERYFLVKYNINPAGRAEFIWAEVISHKGDTTLARLINTPRVAGFAKGQQVTIRSSEVIDWSYLKDGVMQGNYTTRIVLPHMKPADAAALRKAYGW</sequence>
<proteinExistence type="predicted"/>